<dbReference type="Gene3D" id="1.20.58.2190">
    <property type="match status" value="1"/>
</dbReference>
<dbReference type="PROSITE" id="PS51257">
    <property type="entry name" value="PROKAR_LIPOPROTEIN"/>
    <property type="match status" value="1"/>
</dbReference>
<dbReference type="AlphaFoldDB" id="A0A830H6J0"/>
<dbReference type="Proteomes" id="UP000660262">
    <property type="component" value="Unassembled WGS sequence"/>
</dbReference>
<evidence type="ECO:0000256" key="1">
    <source>
        <dbReference type="SAM" id="Coils"/>
    </source>
</evidence>
<dbReference type="SMART" id="SM00165">
    <property type="entry name" value="UBA"/>
    <property type="match status" value="1"/>
</dbReference>
<dbReference type="Gene3D" id="1.10.8.10">
    <property type="entry name" value="DNA helicase RuvA subunit, C-terminal domain"/>
    <property type="match status" value="1"/>
</dbReference>
<gene>
    <name evidence="4" type="ORF">PPROV_000099500</name>
</gene>
<dbReference type="InterPro" id="IPR018997">
    <property type="entry name" value="PUB_domain"/>
</dbReference>
<dbReference type="InterPro" id="IPR009060">
    <property type="entry name" value="UBA-like_sf"/>
</dbReference>
<keyword evidence="1" id="KW-0175">Coiled coil</keyword>
<keyword evidence="5" id="KW-1185">Reference proteome</keyword>
<dbReference type="Pfam" id="PF22562">
    <property type="entry name" value="UBA_7"/>
    <property type="match status" value="1"/>
</dbReference>
<dbReference type="OrthoDB" id="435269at2759"/>
<evidence type="ECO:0000259" key="3">
    <source>
        <dbReference type="PROSITE" id="PS50030"/>
    </source>
</evidence>
<dbReference type="SUPFAM" id="SSF143503">
    <property type="entry name" value="PUG domain-like"/>
    <property type="match status" value="1"/>
</dbReference>
<feature type="region of interest" description="Disordered" evidence="2">
    <location>
        <begin position="64"/>
        <end position="106"/>
    </location>
</feature>
<name>A0A830H6J0_9CHLO</name>
<feature type="compositionally biased region" description="Low complexity" evidence="2">
    <location>
        <begin position="84"/>
        <end position="100"/>
    </location>
</feature>
<dbReference type="PANTHER" id="PTHR46713">
    <property type="entry name" value="F13M7.16 PROTEIN"/>
    <property type="match status" value="1"/>
</dbReference>
<feature type="compositionally biased region" description="Low complexity" evidence="2">
    <location>
        <begin position="284"/>
        <end position="294"/>
    </location>
</feature>
<accession>A0A830H6J0</accession>
<evidence type="ECO:0000313" key="4">
    <source>
        <dbReference type="EMBL" id="GHP02238.1"/>
    </source>
</evidence>
<feature type="compositionally biased region" description="Basic and acidic residues" evidence="2">
    <location>
        <begin position="270"/>
        <end position="280"/>
    </location>
</feature>
<dbReference type="PROSITE" id="PS50030">
    <property type="entry name" value="UBA"/>
    <property type="match status" value="1"/>
</dbReference>
<feature type="coiled-coil region" evidence="1">
    <location>
        <begin position="170"/>
        <end position="199"/>
    </location>
</feature>
<organism evidence="4 5">
    <name type="scientific">Pycnococcus provasolii</name>
    <dbReference type="NCBI Taxonomy" id="41880"/>
    <lineage>
        <taxon>Eukaryota</taxon>
        <taxon>Viridiplantae</taxon>
        <taxon>Chlorophyta</taxon>
        <taxon>Pseudoscourfieldiophyceae</taxon>
        <taxon>Pseudoscourfieldiales</taxon>
        <taxon>Pycnococcaceae</taxon>
        <taxon>Pycnococcus</taxon>
    </lineage>
</organism>
<feature type="region of interest" description="Disordered" evidence="2">
    <location>
        <begin position="270"/>
        <end position="294"/>
    </location>
</feature>
<dbReference type="SUPFAM" id="SSF46934">
    <property type="entry name" value="UBA-like"/>
    <property type="match status" value="1"/>
</dbReference>
<evidence type="ECO:0000313" key="5">
    <source>
        <dbReference type="Proteomes" id="UP000660262"/>
    </source>
</evidence>
<dbReference type="PANTHER" id="PTHR46713:SF1">
    <property type="entry name" value="F13M7.16 PROTEIN"/>
    <property type="match status" value="1"/>
</dbReference>
<reference evidence="4" key="1">
    <citation type="submission" date="2020-10" db="EMBL/GenBank/DDBJ databases">
        <title>Unveiling of a novel bifunctional photoreceptor, Dualchrome1, isolated from a cosmopolitan green alga.</title>
        <authorList>
            <person name="Suzuki S."/>
            <person name="Kawachi M."/>
        </authorList>
    </citation>
    <scope>NUCLEOTIDE SEQUENCE</scope>
    <source>
        <strain evidence="4">NIES 2893</strain>
    </source>
</reference>
<proteinExistence type="predicted"/>
<sequence length="414" mass="45538">MPERAPHLIGVPPLPPFPAGTQACQHAWAWRLGAKPPNRTPKPEPRIDLGFWLFASQACLHHQPGTHKGHKVAGRMPDDEDTPMDAAAEAAEEAPPVSDEPAPPEVNQDQLKELTEMGFGECRAVRALHFTENNGVEVAVGWLEAHEDDADIDEPLLVKPKPKLTPEEAKAQAAALLASAKAKREQEEKEREKLREKDRIAMGKEIQAEQRKAESEAHRLAYEQRMREKAEEEAARRKIKVKLLEDKNERRRKNGKPELTFEEWEAEEAEKARKAAEEKKAKQKGAPAAEATGAPAVKPVSVAEKLRACLVAVKKVVGDDKTCFETLLKMLGNVANAPGEATFRRIRLSNANVHARVGQHADAVKFLCLSGFHKATEAGEDVLVMDDDAVDLTLLNAAGTELNSALTNPFFGVL</sequence>
<dbReference type="Pfam" id="PF09409">
    <property type="entry name" value="PUB"/>
    <property type="match status" value="1"/>
</dbReference>
<dbReference type="SMART" id="SM00580">
    <property type="entry name" value="PUG"/>
    <property type="match status" value="1"/>
</dbReference>
<dbReference type="InterPro" id="IPR036339">
    <property type="entry name" value="PUB-like_dom_sf"/>
</dbReference>
<comment type="caution">
    <text evidence="4">The sequence shown here is derived from an EMBL/GenBank/DDBJ whole genome shotgun (WGS) entry which is preliminary data.</text>
</comment>
<evidence type="ECO:0000256" key="2">
    <source>
        <dbReference type="SAM" id="MobiDB-lite"/>
    </source>
</evidence>
<feature type="compositionally biased region" description="Basic residues" evidence="2">
    <location>
        <begin position="64"/>
        <end position="73"/>
    </location>
</feature>
<feature type="domain" description="UBA" evidence="3">
    <location>
        <begin position="105"/>
        <end position="146"/>
    </location>
</feature>
<dbReference type="InterPro" id="IPR015940">
    <property type="entry name" value="UBA"/>
</dbReference>
<dbReference type="EMBL" id="BNJQ01000003">
    <property type="protein sequence ID" value="GHP02238.1"/>
    <property type="molecule type" value="Genomic_DNA"/>
</dbReference>
<protein>
    <recommendedName>
        <fullName evidence="3">UBA domain-containing protein</fullName>
    </recommendedName>
</protein>